<protein>
    <submittedName>
        <fullName evidence="5">Acetyl-CoA synthetase-like protein</fullName>
    </submittedName>
</protein>
<gene>
    <name evidence="5" type="ORF">K435DRAFT_776982</name>
</gene>
<dbReference type="InterPro" id="IPR013120">
    <property type="entry name" value="FAR_NAD-bd"/>
</dbReference>
<organism evidence="5 6">
    <name type="scientific">Dendrothele bispora (strain CBS 962.96)</name>
    <dbReference type="NCBI Taxonomy" id="1314807"/>
    <lineage>
        <taxon>Eukaryota</taxon>
        <taxon>Fungi</taxon>
        <taxon>Dikarya</taxon>
        <taxon>Basidiomycota</taxon>
        <taxon>Agaricomycotina</taxon>
        <taxon>Agaricomycetes</taxon>
        <taxon>Agaricomycetidae</taxon>
        <taxon>Agaricales</taxon>
        <taxon>Agaricales incertae sedis</taxon>
        <taxon>Dendrothele</taxon>
    </lineage>
</organism>
<dbReference type="SUPFAM" id="SSF51735">
    <property type="entry name" value="NAD(P)-binding Rossmann-fold domains"/>
    <property type="match status" value="1"/>
</dbReference>
<dbReference type="PROSITE" id="PS00455">
    <property type="entry name" value="AMP_BINDING"/>
    <property type="match status" value="1"/>
</dbReference>
<evidence type="ECO:0000259" key="3">
    <source>
        <dbReference type="Pfam" id="PF00501"/>
    </source>
</evidence>
<feature type="domain" description="Thioester reductase (TE)" evidence="4">
    <location>
        <begin position="693"/>
        <end position="926"/>
    </location>
</feature>
<reference evidence="5 6" key="1">
    <citation type="journal article" date="2019" name="Nat. Ecol. Evol.">
        <title>Megaphylogeny resolves global patterns of mushroom evolution.</title>
        <authorList>
            <person name="Varga T."/>
            <person name="Krizsan K."/>
            <person name="Foldi C."/>
            <person name="Dima B."/>
            <person name="Sanchez-Garcia M."/>
            <person name="Sanchez-Ramirez S."/>
            <person name="Szollosi G.J."/>
            <person name="Szarkandi J.G."/>
            <person name="Papp V."/>
            <person name="Albert L."/>
            <person name="Andreopoulos W."/>
            <person name="Angelini C."/>
            <person name="Antonin V."/>
            <person name="Barry K.W."/>
            <person name="Bougher N.L."/>
            <person name="Buchanan P."/>
            <person name="Buyck B."/>
            <person name="Bense V."/>
            <person name="Catcheside P."/>
            <person name="Chovatia M."/>
            <person name="Cooper J."/>
            <person name="Damon W."/>
            <person name="Desjardin D."/>
            <person name="Finy P."/>
            <person name="Geml J."/>
            <person name="Haridas S."/>
            <person name="Hughes K."/>
            <person name="Justo A."/>
            <person name="Karasinski D."/>
            <person name="Kautmanova I."/>
            <person name="Kiss B."/>
            <person name="Kocsube S."/>
            <person name="Kotiranta H."/>
            <person name="LaButti K.M."/>
            <person name="Lechner B.E."/>
            <person name="Liimatainen K."/>
            <person name="Lipzen A."/>
            <person name="Lukacs Z."/>
            <person name="Mihaltcheva S."/>
            <person name="Morgado L.N."/>
            <person name="Niskanen T."/>
            <person name="Noordeloos M.E."/>
            <person name="Ohm R.A."/>
            <person name="Ortiz-Santana B."/>
            <person name="Ovrebo C."/>
            <person name="Racz N."/>
            <person name="Riley R."/>
            <person name="Savchenko A."/>
            <person name="Shiryaev A."/>
            <person name="Soop K."/>
            <person name="Spirin V."/>
            <person name="Szebenyi C."/>
            <person name="Tomsovsky M."/>
            <person name="Tulloss R.E."/>
            <person name="Uehling J."/>
            <person name="Grigoriev I.V."/>
            <person name="Vagvolgyi C."/>
            <person name="Papp T."/>
            <person name="Martin F.M."/>
            <person name="Miettinen O."/>
            <person name="Hibbett D.S."/>
            <person name="Nagy L.G."/>
        </authorList>
    </citation>
    <scope>NUCLEOTIDE SEQUENCE [LARGE SCALE GENOMIC DNA]</scope>
    <source>
        <strain evidence="5 6">CBS 962.96</strain>
    </source>
</reference>
<dbReference type="InterPro" id="IPR000873">
    <property type="entry name" value="AMP-dep_synth/lig_dom"/>
</dbReference>
<dbReference type="Pfam" id="PF23562">
    <property type="entry name" value="AMP-binding_C_3"/>
    <property type="match status" value="1"/>
</dbReference>
<dbReference type="OrthoDB" id="429813at2759"/>
<keyword evidence="2" id="KW-0597">Phosphoprotein</keyword>
<sequence>MPSTVALPPLDGSLRFHEYPDFHRVHNPDYPLYVWKDLDQKCVKTLTHLEFSRGVHRVARTIQCLDLKQGRPVGIICLTDTVTYLALFLGVMKAGLVPYLISHRNAPVAIAKLLTDVDSDQVLATPSSLHSLLSSTRSELQKLGRDIEVFEIPSTDDVFPLLGGETSQSPFNNYVETPETSDTDIAFFLHSSGSTGLPKTIPQTHLSNLHWCSFQCVTEFRTQNPKLRISATMLPSFHTLGLYFQLVVPMIALCVINVAPPVNPSGASLPFVASPANLLDHIQVTSSNALVVLPVILEMWMTDKEVIKLLRSLEVVWFSGGTLSQYVGDTLTQHGVSIGSVYGGTEFGSPVHIIPRKKDIADGDWCYIRFDSRAEVQWSPRGNDIYEAIFLTTESHQPSVENLADGRGYATSDLFERHPNKNLWKLVGRADDVIVLSSGEKLVPGPAEDIINSSPLVALSMLFGREQQQVGVIVQPAQPIASGNSRSLKDFKESIRPLIEEVNRVNPGFARILMEFVIIATEEKPLLRSPKGSLQRKGSLTLHEKDINSLYSQIKEDSADVSVETPGTSAHLPEDLALWIGRQASNVAKKDIQYDRDLFEQGFDSILVSALRSRLLGHLSAVNKDYRQVVTLNWIYQHPSVAAMTNALSSSPHNHASQSIKKMIDKYRLRLLPSNLTKPRAWAVFEGGYNIIITGSTGAVGCRILAEIIGRKDVDAIYCFNRSSSSTLHERQRLAFEKQGLDPELLTSAKVHLLETDLIRDSFGLETTILDQIKSRPLIIVHVAWKVDFNLTLASFEQQIQGITQLINFAASCPDFRRFSFVSSISSMQSWDKEGPVPESIIDDDSVARGHGYGEAKYVAERLLASSHIPFIILRVGQICGSPPVGAWSVTDWFPILVKTSLYIKAIPQLSGVVSWVPITETVDIIVQTTLEMGEPEKKIINVVHPKPIPWNDIVSWVVRYHDDLSLRLVQMDVWLGYLDAEFDNTDELIYGKLPAIKLLDFFKMTMARKSTQEMGGIPRFVVSRLDNLRPLGYEDIESWMSYWHRIEFL</sequence>
<dbReference type="Proteomes" id="UP000297245">
    <property type="component" value="Unassembled WGS sequence"/>
</dbReference>
<dbReference type="Pfam" id="PF07993">
    <property type="entry name" value="NAD_binding_4"/>
    <property type="match status" value="1"/>
</dbReference>
<dbReference type="EMBL" id="ML179120">
    <property type="protein sequence ID" value="THU99419.1"/>
    <property type="molecule type" value="Genomic_DNA"/>
</dbReference>
<dbReference type="SUPFAM" id="SSF47336">
    <property type="entry name" value="ACP-like"/>
    <property type="match status" value="1"/>
</dbReference>
<feature type="domain" description="AMP-dependent synthetase/ligase" evidence="3">
    <location>
        <begin position="27"/>
        <end position="355"/>
    </location>
</feature>
<evidence type="ECO:0000313" key="6">
    <source>
        <dbReference type="Proteomes" id="UP000297245"/>
    </source>
</evidence>
<dbReference type="InterPro" id="IPR036736">
    <property type="entry name" value="ACP-like_sf"/>
</dbReference>
<dbReference type="AlphaFoldDB" id="A0A4S8MAJ1"/>
<evidence type="ECO:0000256" key="1">
    <source>
        <dbReference type="ARBA" id="ARBA00022450"/>
    </source>
</evidence>
<dbReference type="PANTHER" id="PTHR43439:SF2">
    <property type="entry name" value="ENZYME, PUTATIVE (JCVI)-RELATED"/>
    <property type="match status" value="1"/>
</dbReference>
<dbReference type="Pfam" id="PF00501">
    <property type="entry name" value="AMP-binding"/>
    <property type="match status" value="1"/>
</dbReference>
<dbReference type="SUPFAM" id="SSF56801">
    <property type="entry name" value="Acetyl-CoA synthetase-like"/>
    <property type="match status" value="1"/>
</dbReference>
<evidence type="ECO:0000313" key="5">
    <source>
        <dbReference type="EMBL" id="THU99419.1"/>
    </source>
</evidence>
<keyword evidence="1" id="KW-0596">Phosphopantetheine</keyword>
<dbReference type="Gene3D" id="3.40.50.12780">
    <property type="entry name" value="N-terminal domain of ligase-like"/>
    <property type="match status" value="1"/>
</dbReference>
<dbReference type="PANTHER" id="PTHR43439">
    <property type="entry name" value="PHENYLACETATE-COENZYME A LIGASE"/>
    <property type="match status" value="1"/>
</dbReference>
<dbReference type="InterPro" id="IPR036291">
    <property type="entry name" value="NAD(P)-bd_dom_sf"/>
</dbReference>
<evidence type="ECO:0000259" key="4">
    <source>
        <dbReference type="Pfam" id="PF07993"/>
    </source>
</evidence>
<dbReference type="Gene3D" id="3.40.50.720">
    <property type="entry name" value="NAD(P)-binding Rossmann-like Domain"/>
    <property type="match status" value="1"/>
</dbReference>
<dbReference type="InterPro" id="IPR051414">
    <property type="entry name" value="Adenylate-forming_Reductase"/>
</dbReference>
<dbReference type="InterPro" id="IPR020845">
    <property type="entry name" value="AMP-binding_CS"/>
</dbReference>
<keyword evidence="6" id="KW-1185">Reference proteome</keyword>
<proteinExistence type="predicted"/>
<name>A0A4S8MAJ1_DENBC</name>
<dbReference type="Gene3D" id="1.10.1200.10">
    <property type="entry name" value="ACP-like"/>
    <property type="match status" value="1"/>
</dbReference>
<accession>A0A4S8MAJ1</accession>
<evidence type="ECO:0000256" key="2">
    <source>
        <dbReference type="ARBA" id="ARBA00022553"/>
    </source>
</evidence>
<dbReference type="InterPro" id="IPR042099">
    <property type="entry name" value="ANL_N_sf"/>
</dbReference>